<protein>
    <recommendedName>
        <fullName evidence="16">EXS domain-containing protein</fullName>
    </recommendedName>
</protein>
<feature type="compositionally biased region" description="Basic and acidic residues" evidence="10">
    <location>
        <begin position="214"/>
        <end position="223"/>
    </location>
</feature>
<evidence type="ECO:0000313" key="15">
    <source>
        <dbReference type="Proteomes" id="UP000489600"/>
    </source>
</evidence>
<feature type="region of interest" description="Disordered" evidence="10">
    <location>
        <begin position="214"/>
        <end position="245"/>
    </location>
</feature>
<dbReference type="InterPro" id="IPR004331">
    <property type="entry name" value="SPX_dom"/>
</dbReference>
<keyword evidence="4" id="KW-1003">Cell membrane</keyword>
<dbReference type="InterPro" id="IPR034092">
    <property type="entry name" value="PHO1_SPX"/>
</dbReference>
<dbReference type="AlphaFoldDB" id="A0A565BRF4"/>
<dbReference type="InterPro" id="IPR004342">
    <property type="entry name" value="EXS_C"/>
</dbReference>
<dbReference type="PANTHER" id="PTHR10783">
    <property type="entry name" value="XENOTROPIC AND POLYTROPIC RETROVIRUS RECEPTOR 1-RELATED"/>
    <property type="match status" value="1"/>
</dbReference>
<evidence type="ECO:0000313" key="14">
    <source>
        <dbReference type="EMBL" id="VVB03949.1"/>
    </source>
</evidence>
<evidence type="ECO:0000256" key="5">
    <source>
        <dbReference type="ARBA" id="ARBA00022592"/>
    </source>
</evidence>
<evidence type="ECO:0000256" key="3">
    <source>
        <dbReference type="ARBA" id="ARBA00022448"/>
    </source>
</evidence>
<dbReference type="PANTHER" id="PTHR10783:SF96">
    <property type="entry name" value="PHOSPHATE TRANSPORTER PHO1 HOMOLOG 2"/>
    <property type="match status" value="1"/>
</dbReference>
<dbReference type="CDD" id="cd14476">
    <property type="entry name" value="SPX_PHO1_like"/>
    <property type="match status" value="1"/>
</dbReference>
<dbReference type="EMBL" id="CABITT030000005">
    <property type="protein sequence ID" value="VVB03949.1"/>
    <property type="molecule type" value="Genomic_DNA"/>
</dbReference>
<feature type="transmembrane region" description="Helical" evidence="11">
    <location>
        <begin position="698"/>
        <end position="718"/>
    </location>
</feature>
<gene>
    <name evidence="14" type="ORF">ANE_LOCUS14393</name>
</gene>
<dbReference type="GO" id="GO:0005886">
    <property type="term" value="C:plasma membrane"/>
    <property type="evidence" value="ECO:0007669"/>
    <property type="project" value="UniProtKB-SubCell"/>
</dbReference>
<comment type="caution">
    <text evidence="14">The sequence shown here is derived from an EMBL/GenBank/DDBJ whole genome shotgun (WGS) entry which is preliminary data.</text>
</comment>
<keyword evidence="7 11" id="KW-1133">Transmembrane helix</keyword>
<feature type="domain" description="EXS" evidence="12">
    <location>
        <begin position="586"/>
        <end position="781"/>
    </location>
</feature>
<comment type="subcellular location">
    <subcellularLocation>
        <location evidence="1">Cell membrane</location>
        <topology evidence="1">Multi-pass membrane protein</topology>
    </subcellularLocation>
</comment>
<accession>A0A565BRF4</accession>
<feature type="transmembrane region" description="Helical" evidence="11">
    <location>
        <begin position="590"/>
        <end position="608"/>
    </location>
</feature>
<name>A0A565BRF4_9BRAS</name>
<dbReference type="GO" id="GO:0006817">
    <property type="term" value="P:phosphate ion transport"/>
    <property type="evidence" value="ECO:0007669"/>
    <property type="project" value="UniProtKB-KW"/>
</dbReference>
<dbReference type="OrthoDB" id="9970435at2759"/>
<dbReference type="GO" id="GO:0016036">
    <property type="term" value="P:cellular response to phosphate starvation"/>
    <property type="evidence" value="ECO:0007669"/>
    <property type="project" value="TreeGrafter"/>
</dbReference>
<feature type="transmembrane region" description="Helical" evidence="11">
    <location>
        <begin position="505"/>
        <end position="523"/>
    </location>
</feature>
<keyword evidence="3" id="KW-0813">Transport</keyword>
<evidence type="ECO:0000256" key="8">
    <source>
        <dbReference type="ARBA" id="ARBA00023136"/>
    </source>
</evidence>
<dbReference type="PROSITE" id="PS51382">
    <property type="entry name" value="SPX"/>
    <property type="match status" value="1"/>
</dbReference>
<feature type="domain" description="SPX" evidence="13">
    <location>
        <begin position="1"/>
        <end position="327"/>
    </location>
</feature>
<comment type="similarity">
    <text evidence="2">Belongs to the SYG1 (TC 2.A.94) family.</text>
</comment>
<dbReference type="GO" id="GO:0005802">
    <property type="term" value="C:trans-Golgi network"/>
    <property type="evidence" value="ECO:0007669"/>
    <property type="project" value="TreeGrafter"/>
</dbReference>
<keyword evidence="6 11" id="KW-0812">Transmembrane</keyword>
<evidence type="ECO:0000259" key="13">
    <source>
        <dbReference type="PROSITE" id="PS51382"/>
    </source>
</evidence>
<evidence type="ECO:0000259" key="12">
    <source>
        <dbReference type="PROSITE" id="PS51380"/>
    </source>
</evidence>
<dbReference type="Pfam" id="PF03124">
    <property type="entry name" value="EXS"/>
    <property type="match status" value="1"/>
</dbReference>
<feature type="transmembrane region" description="Helical" evidence="11">
    <location>
        <begin position="649"/>
        <end position="671"/>
    </location>
</feature>
<keyword evidence="5" id="KW-0592">Phosphate transport</keyword>
<dbReference type="Pfam" id="PF03105">
    <property type="entry name" value="SPX"/>
    <property type="match status" value="1"/>
</dbReference>
<evidence type="ECO:0000256" key="11">
    <source>
        <dbReference type="SAM" id="Phobius"/>
    </source>
</evidence>
<organism evidence="14 15">
    <name type="scientific">Arabis nemorensis</name>
    <dbReference type="NCBI Taxonomy" id="586526"/>
    <lineage>
        <taxon>Eukaryota</taxon>
        <taxon>Viridiplantae</taxon>
        <taxon>Streptophyta</taxon>
        <taxon>Embryophyta</taxon>
        <taxon>Tracheophyta</taxon>
        <taxon>Spermatophyta</taxon>
        <taxon>Magnoliopsida</taxon>
        <taxon>eudicotyledons</taxon>
        <taxon>Gunneridae</taxon>
        <taxon>Pentapetalae</taxon>
        <taxon>rosids</taxon>
        <taxon>malvids</taxon>
        <taxon>Brassicales</taxon>
        <taxon>Brassicaceae</taxon>
        <taxon>Arabideae</taxon>
        <taxon>Arabis</taxon>
    </lineage>
</organism>
<evidence type="ECO:0000256" key="7">
    <source>
        <dbReference type="ARBA" id="ARBA00022989"/>
    </source>
</evidence>
<proteinExistence type="inferred from homology"/>
<dbReference type="Proteomes" id="UP000489600">
    <property type="component" value="Unassembled WGS sequence"/>
</dbReference>
<feature type="transmembrane region" description="Helical" evidence="11">
    <location>
        <begin position="528"/>
        <end position="546"/>
    </location>
</feature>
<reference evidence="14" key="1">
    <citation type="submission" date="2019-07" db="EMBL/GenBank/DDBJ databases">
        <authorList>
            <person name="Dittberner H."/>
        </authorList>
    </citation>
    <scope>NUCLEOTIDE SEQUENCE [LARGE SCALE GENOMIC DNA]</scope>
</reference>
<feature type="transmembrane region" description="Helical" evidence="11">
    <location>
        <begin position="378"/>
        <end position="400"/>
    </location>
</feature>
<evidence type="ECO:0000256" key="2">
    <source>
        <dbReference type="ARBA" id="ARBA00009665"/>
    </source>
</evidence>
<evidence type="ECO:0000256" key="4">
    <source>
        <dbReference type="ARBA" id="ARBA00022475"/>
    </source>
</evidence>
<evidence type="ECO:0000256" key="1">
    <source>
        <dbReference type="ARBA" id="ARBA00004651"/>
    </source>
</evidence>
<evidence type="ECO:0000256" key="9">
    <source>
        <dbReference type="ARBA" id="ARBA00043939"/>
    </source>
</evidence>
<feature type="transmembrane region" description="Helical" evidence="11">
    <location>
        <begin position="463"/>
        <end position="485"/>
    </location>
</feature>
<dbReference type="GO" id="GO:0000822">
    <property type="term" value="F:inositol hexakisphosphate binding"/>
    <property type="evidence" value="ECO:0007669"/>
    <property type="project" value="TreeGrafter"/>
</dbReference>
<keyword evidence="15" id="KW-1185">Reference proteome</keyword>
<comment type="function">
    <text evidence="9">May transport inorganic phosphate (Pi).</text>
</comment>
<keyword evidence="8 11" id="KW-0472">Membrane</keyword>
<sequence>MKFGKELSSQMVPEWQQAYISYDYLKSLLKEIIKLKHKTNPLPPPHDAVSGEGLSRKMTLYRAFSGLVQTPGRKRQSSGQINSSLETDIEEGKAPILVNKSNHGLETTFLMTAEEGGEYELVFFRRLDDEFNRIEKFYKEKVEEVVKDAIMLNKQMDALIAFRIKVENPVGWGWEERTVEMTRLASDVATSTAAMAASTPTSTRTMKPHMEAIQERGSIKADQSDEDEDHHGRTTSLSKIGGPRPAPIEVLDRIQINNTKATPKSTIRGVLHSSNQDEIKFSRNNLREVEEKLKFAFIDFLNVLAFSKILKKYDKITSRKASKSYMKMVDNSYLGGSDELMKLIQRVEATFIKHFANGNRRKGMNILRHQMKRERHRLTFSTGFSAGCVFSLVVALVAIIRARKIFEKEGHKDYMITMFPLYSLFGFIVLHMTMYAINIYYWKRYRVNYAFIFGFKQGTELGYRQVLFVGFSIGAYALLCILGNLDMQADPKTKNYKALTELLPLFLFVALFVVLILPFNILYRSSRFFFLTCLFHCLAAPLYKVTLPDFFLGDQLTSQVQALRSIVFYICYYGWGDFKQRQNTCEKSDIYKYFLYIVAVLPYLSRLLQCMRRMIEERSLEQGYNGVKYLLTIIAVCLRTASSSDDKNFILKVLAGAASLLAAVFCTYWDFVHDWGLLNKSSNNRWLREKLLVPNKKVYFIAMILNIVLRFAWLQTVLNFQFKVMHAQTLVAVMASLEIIRRGMWNFFRLENEHLNNVGKYRAFKSVPLPFNYDEDDEKDD</sequence>
<evidence type="ECO:0000256" key="6">
    <source>
        <dbReference type="ARBA" id="ARBA00022692"/>
    </source>
</evidence>
<feature type="transmembrane region" description="Helical" evidence="11">
    <location>
        <begin position="420"/>
        <end position="442"/>
    </location>
</feature>
<evidence type="ECO:0000256" key="10">
    <source>
        <dbReference type="SAM" id="MobiDB-lite"/>
    </source>
</evidence>
<evidence type="ECO:0008006" key="16">
    <source>
        <dbReference type="Google" id="ProtNLM"/>
    </source>
</evidence>
<dbReference type="PROSITE" id="PS51380">
    <property type="entry name" value="EXS"/>
    <property type="match status" value="1"/>
</dbReference>